<feature type="region of interest" description="Disordered" evidence="1">
    <location>
        <begin position="1"/>
        <end position="79"/>
    </location>
</feature>
<dbReference type="AlphaFoldDB" id="A0A9P9FKI7"/>
<name>A0A9P9FKI7_9HYPO</name>
<accession>A0A9P9FKI7</accession>
<dbReference type="EMBL" id="JAGMUU010000001">
    <property type="protein sequence ID" value="KAH7163557.1"/>
    <property type="molecule type" value="Genomic_DNA"/>
</dbReference>
<keyword evidence="3" id="KW-1185">Reference proteome</keyword>
<gene>
    <name evidence="2" type="ORF">B0J13DRAFT_538809</name>
</gene>
<dbReference type="Proteomes" id="UP000717696">
    <property type="component" value="Unassembled WGS sequence"/>
</dbReference>
<evidence type="ECO:0000313" key="3">
    <source>
        <dbReference type="Proteomes" id="UP000717696"/>
    </source>
</evidence>
<feature type="compositionally biased region" description="Basic and acidic residues" evidence="1">
    <location>
        <begin position="69"/>
        <end position="79"/>
    </location>
</feature>
<organism evidence="2 3">
    <name type="scientific">Dactylonectria estremocensis</name>
    <dbReference type="NCBI Taxonomy" id="1079267"/>
    <lineage>
        <taxon>Eukaryota</taxon>
        <taxon>Fungi</taxon>
        <taxon>Dikarya</taxon>
        <taxon>Ascomycota</taxon>
        <taxon>Pezizomycotina</taxon>
        <taxon>Sordariomycetes</taxon>
        <taxon>Hypocreomycetidae</taxon>
        <taxon>Hypocreales</taxon>
        <taxon>Nectriaceae</taxon>
        <taxon>Dactylonectria</taxon>
    </lineage>
</organism>
<comment type="caution">
    <text evidence="2">The sequence shown here is derived from an EMBL/GenBank/DDBJ whole genome shotgun (WGS) entry which is preliminary data.</text>
</comment>
<dbReference type="OrthoDB" id="4624666at2759"/>
<evidence type="ECO:0000313" key="2">
    <source>
        <dbReference type="EMBL" id="KAH7163557.1"/>
    </source>
</evidence>
<reference evidence="2" key="1">
    <citation type="journal article" date="2021" name="Nat. Commun.">
        <title>Genetic determinants of endophytism in the Arabidopsis root mycobiome.</title>
        <authorList>
            <person name="Mesny F."/>
            <person name="Miyauchi S."/>
            <person name="Thiergart T."/>
            <person name="Pickel B."/>
            <person name="Atanasova L."/>
            <person name="Karlsson M."/>
            <person name="Huettel B."/>
            <person name="Barry K.W."/>
            <person name="Haridas S."/>
            <person name="Chen C."/>
            <person name="Bauer D."/>
            <person name="Andreopoulos W."/>
            <person name="Pangilinan J."/>
            <person name="LaButti K."/>
            <person name="Riley R."/>
            <person name="Lipzen A."/>
            <person name="Clum A."/>
            <person name="Drula E."/>
            <person name="Henrissat B."/>
            <person name="Kohler A."/>
            <person name="Grigoriev I.V."/>
            <person name="Martin F.M."/>
            <person name="Hacquard S."/>
        </authorList>
    </citation>
    <scope>NUCLEOTIDE SEQUENCE</scope>
    <source>
        <strain evidence="2">MPI-CAGE-AT-0021</strain>
    </source>
</reference>
<sequence>MPSAAQKARAKLDAVLNDPGRTDSSGLSNRIAATRYPSGGSEYTNAVARRPSQSSQSSDGSNGGRFRKMMKDLMSRPAY</sequence>
<proteinExistence type="predicted"/>
<evidence type="ECO:0000256" key="1">
    <source>
        <dbReference type="SAM" id="MobiDB-lite"/>
    </source>
</evidence>
<protein>
    <submittedName>
        <fullName evidence="2">Uncharacterized protein</fullName>
    </submittedName>
</protein>